<organism evidence="8 9">
    <name type="scientific">Geomonas oryzisoli</name>
    <dbReference type="NCBI Taxonomy" id="2847992"/>
    <lineage>
        <taxon>Bacteria</taxon>
        <taxon>Pseudomonadati</taxon>
        <taxon>Thermodesulfobacteriota</taxon>
        <taxon>Desulfuromonadia</taxon>
        <taxon>Geobacterales</taxon>
        <taxon>Geobacteraceae</taxon>
        <taxon>Geomonas</taxon>
    </lineage>
</organism>
<evidence type="ECO:0000256" key="6">
    <source>
        <dbReference type="RuleBase" id="RU364082"/>
    </source>
</evidence>
<sequence>MILVVGSKGMLGQELMALYGDAARGVDVDEIDITDLESVQRVLLTLKPSVVINAAAYTDVDGCQSNSEQAMMVNSEGAGFLAMITKEIGAKLVQVSTDYIFDGQKGSPYVEDDLAGPLSVYGESKLGGEMNTWFNPDHLIVRTQWLYGHNGKNFVETMLKLGAEKKELTVVDDQIGSPTWTRDLALAIKALLDKGCQGTYHAANSGFVSWNGFAKEIFRLAGLDVAVLPMTTEQLNRPAPRPLYSTLDCGKLQRDTGFVPQPWQEALKRYLESRPAK</sequence>
<dbReference type="InterPro" id="IPR029903">
    <property type="entry name" value="RmlD-like-bd"/>
</dbReference>
<dbReference type="PANTHER" id="PTHR10491:SF4">
    <property type="entry name" value="METHIONINE ADENOSYLTRANSFERASE 2 SUBUNIT BETA"/>
    <property type="match status" value="1"/>
</dbReference>
<dbReference type="Proteomes" id="UP000683557">
    <property type="component" value="Chromosome"/>
</dbReference>
<evidence type="ECO:0000256" key="5">
    <source>
        <dbReference type="ARBA" id="ARBA00048200"/>
    </source>
</evidence>
<dbReference type="GO" id="GO:0008831">
    <property type="term" value="F:dTDP-4-dehydrorhamnose reductase activity"/>
    <property type="evidence" value="ECO:0007669"/>
    <property type="project" value="UniProtKB-EC"/>
</dbReference>
<feature type="domain" description="RmlD-like substrate binding" evidence="7">
    <location>
        <begin position="2"/>
        <end position="272"/>
    </location>
</feature>
<dbReference type="EC" id="1.1.1.133" evidence="3 6"/>
<name>A0ABX8JB64_9BACT</name>
<evidence type="ECO:0000313" key="8">
    <source>
        <dbReference type="EMBL" id="QWV94321.1"/>
    </source>
</evidence>
<gene>
    <name evidence="8" type="primary">rfbD</name>
    <name evidence="8" type="ORF">KP004_03805</name>
</gene>
<dbReference type="NCBIfam" id="TIGR01214">
    <property type="entry name" value="rmlD"/>
    <property type="match status" value="1"/>
</dbReference>
<comment type="function">
    <text evidence="6">Catalyzes the reduction of dTDP-6-deoxy-L-lyxo-4-hexulose to yield dTDP-L-rhamnose.</text>
</comment>
<protein>
    <recommendedName>
        <fullName evidence="4 6">dTDP-4-dehydrorhamnose reductase</fullName>
        <ecNumber evidence="3 6">1.1.1.133</ecNumber>
    </recommendedName>
</protein>
<evidence type="ECO:0000256" key="4">
    <source>
        <dbReference type="ARBA" id="ARBA00017099"/>
    </source>
</evidence>
<evidence type="ECO:0000256" key="3">
    <source>
        <dbReference type="ARBA" id="ARBA00012929"/>
    </source>
</evidence>
<dbReference type="Pfam" id="PF04321">
    <property type="entry name" value="RmlD_sub_bind"/>
    <property type="match status" value="1"/>
</dbReference>
<keyword evidence="6" id="KW-0521">NADP</keyword>
<dbReference type="RefSeq" id="WP_216801068.1">
    <property type="nucleotide sequence ID" value="NZ_CP076723.1"/>
</dbReference>
<dbReference type="EMBL" id="CP076723">
    <property type="protein sequence ID" value="QWV94321.1"/>
    <property type="molecule type" value="Genomic_DNA"/>
</dbReference>
<comment type="pathway">
    <text evidence="1 6">Carbohydrate biosynthesis; dTDP-L-rhamnose biosynthesis.</text>
</comment>
<dbReference type="CDD" id="cd05254">
    <property type="entry name" value="dTDP_HR_like_SDR_e"/>
    <property type="match status" value="1"/>
</dbReference>
<keyword evidence="6 8" id="KW-0560">Oxidoreductase</keyword>
<evidence type="ECO:0000256" key="2">
    <source>
        <dbReference type="ARBA" id="ARBA00010944"/>
    </source>
</evidence>
<comment type="similarity">
    <text evidence="2 6">Belongs to the dTDP-4-dehydrorhamnose reductase family.</text>
</comment>
<proteinExistence type="inferred from homology"/>
<reference evidence="8 9" key="1">
    <citation type="submission" date="2021-06" db="EMBL/GenBank/DDBJ databases">
        <title>Gemonas diversity in paddy soil.</title>
        <authorList>
            <person name="Liu G."/>
        </authorList>
    </citation>
    <scope>NUCLEOTIDE SEQUENCE [LARGE SCALE GENOMIC DNA]</scope>
    <source>
        <strain evidence="8 9">RG10</strain>
    </source>
</reference>
<comment type="catalytic activity">
    <reaction evidence="5">
        <text>dTDP-beta-L-rhamnose + NADP(+) = dTDP-4-dehydro-beta-L-rhamnose + NADPH + H(+)</text>
        <dbReference type="Rhea" id="RHEA:21796"/>
        <dbReference type="ChEBI" id="CHEBI:15378"/>
        <dbReference type="ChEBI" id="CHEBI:57510"/>
        <dbReference type="ChEBI" id="CHEBI:57783"/>
        <dbReference type="ChEBI" id="CHEBI:58349"/>
        <dbReference type="ChEBI" id="CHEBI:62830"/>
        <dbReference type="EC" id="1.1.1.133"/>
    </reaction>
</comment>
<dbReference type="PANTHER" id="PTHR10491">
    <property type="entry name" value="DTDP-4-DEHYDRORHAMNOSE REDUCTASE"/>
    <property type="match status" value="1"/>
</dbReference>
<evidence type="ECO:0000259" key="7">
    <source>
        <dbReference type="Pfam" id="PF04321"/>
    </source>
</evidence>
<evidence type="ECO:0000313" key="9">
    <source>
        <dbReference type="Proteomes" id="UP000683557"/>
    </source>
</evidence>
<keyword evidence="9" id="KW-1185">Reference proteome</keyword>
<evidence type="ECO:0000256" key="1">
    <source>
        <dbReference type="ARBA" id="ARBA00004781"/>
    </source>
</evidence>
<accession>A0ABX8JB64</accession>
<dbReference type="InterPro" id="IPR005913">
    <property type="entry name" value="dTDP_dehydrorham_reduct"/>
</dbReference>